<reference evidence="12 13" key="1">
    <citation type="submission" date="2023-07" db="EMBL/GenBank/DDBJ databases">
        <title>Functional and genomic diversity of the sorghum phyllosphere microbiome.</title>
        <authorList>
            <person name="Shade A."/>
        </authorList>
    </citation>
    <scope>NUCLEOTIDE SEQUENCE [LARGE SCALE GENOMIC DNA]</scope>
    <source>
        <strain evidence="12 13">SORGH_AS_0892</strain>
    </source>
</reference>
<dbReference type="Pfam" id="PF00593">
    <property type="entry name" value="TonB_dep_Rec_b-barrel"/>
    <property type="match status" value="1"/>
</dbReference>
<dbReference type="Gene3D" id="2.40.170.20">
    <property type="entry name" value="TonB-dependent receptor, beta-barrel domain"/>
    <property type="match status" value="1"/>
</dbReference>
<keyword evidence="3 8" id="KW-1134">Transmembrane beta strand</keyword>
<dbReference type="InterPro" id="IPR036942">
    <property type="entry name" value="Beta-barrel_TonB_sf"/>
</dbReference>
<dbReference type="Pfam" id="PF13715">
    <property type="entry name" value="CarbopepD_reg_2"/>
    <property type="match status" value="1"/>
</dbReference>
<keyword evidence="13" id="KW-1185">Reference proteome</keyword>
<gene>
    <name evidence="12" type="ORF">QE382_000057</name>
</gene>
<keyword evidence="2 8" id="KW-0813">Transport</keyword>
<dbReference type="SUPFAM" id="SSF56935">
    <property type="entry name" value="Porins"/>
    <property type="match status" value="1"/>
</dbReference>
<comment type="similarity">
    <text evidence="8 9">Belongs to the TonB-dependent receptor family.</text>
</comment>
<dbReference type="PROSITE" id="PS52016">
    <property type="entry name" value="TONB_DEPENDENT_REC_3"/>
    <property type="match status" value="1"/>
</dbReference>
<evidence type="ECO:0000256" key="7">
    <source>
        <dbReference type="ARBA" id="ARBA00023237"/>
    </source>
</evidence>
<dbReference type="SUPFAM" id="SSF49464">
    <property type="entry name" value="Carboxypeptidase regulatory domain-like"/>
    <property type="match status" value="1"/>
</dbReference>
<dbReference type="Pfam" id="PF07715">
    <property type="entry name" value="Plug"/>
    <property type="match status" value="1"/>
</dbReference>
<keyword evidence="6 8" id="KW-0472">Membrane</keyword>
<evidence type="ECO:0000256" key="1">
    <source>
        <dbReference type="ARBA" id="ARBA00004571"/>
    </source>
</evidence>
<evidence type="ECO:0000256" key="4">
    <source>
        <dbReference type="ARBA" id="ARBA00022692"/>
    </source>
</evidence>
<evidence type="ECO:0000259" key="11">
    <source>
        <dbReference type="Pfam" id="PF07715"/>
    </source>
</evidence>
<keyword evidence="4 8" id="KW-0812">Transmembrane</keyword>
<evidence type="ECO:0000313" key="13">
    <source>
        <dbReference type="Proteomes" id="UP001244640"/>
    </source>
</evidence>
<keyword evidence="5 9" id="KW-0798">TonB box</keyword>
<feature type="domain" description="TonB-dependent receptor plug" evidence="11">
    <location>
        <begin position="142"/>
        <end position="248"/>
    </location>
</feature>
<dbReference type="NCBIfam" id="TIGR04056">
    <property type="entry name" value="OMP_RagA_SusC"/>
    <property type="match status" value="1"/>
</dbReference>
<dbReference type="InterPro" id="IPR023997">
    <property type="entry name" value="TonB-dep_OMP_SusC/RagA_CS"/>
</dbReference>
<dbReference type="Gene3D" id="2.170.130.10">
    <property type="entry name" value="TonB-dependent receptor, plug domain"/>
    <property type="match status" value="1"/>
</dbReference>
<dbReference type="InterPro" id="IPR037066">
    <property type="entry name" value="Plug_dom_sf"/>
</dbReference>
<dbReference type="Proteomes" id="UP001244640">
    <property type="component" value="Unassembled WGS sequence"/>
</dbReference>
<feature type="domain" description="TonB-dependent receptor-like beta-barrel" evidence="10">
    <location>
        <begin position="375"/>
        <end position="859"/>
    </location>
</feature>
<dbReference type="InterPro" id="IPR023996">
    <property type="entry name" value="TonB-dep_OMP_SusC/RagA"/>
</dbReference>
<dbReference type="RefSeq" id="WP_307184212.1">
    <property type="nucleotide sequence ID" value="NZ_JAUTBA010000001.1"/>
</dbReference>
<evidence type="ECO:0000256" key="9">
    <source>
        <dbReference type="RuleBase" id="RU003357"/>
    </source>
</evidence>
<comment type="subcellular location">
    <subcellularLocation>
        <location evidence="1 8">Cell outer membrane</location>
        <topology evidence="1 8">Multi-pass membrane protein</topology>
    </subcellularLocation>
</comment>
<dbReference type="InterPro" id="IPR039426">
    <property type="entry name" value="TonB-dep_rcpt-like"/>
</dbReference>
<evidence type="ECO:0000256" key="5">
    <source>
        <dbReference type="ARBA" id="ARBA00023077"/>
    </source>
</evidence>
<evidence type="ECO:0000313" key="12">
    <source>
        <dbReference type="EMBL" id="MDQ1148073.1"/>
    </source>
</evidence>
<dbReference type="InterPro" id="IPR012910">
    <property type="entry name" value="Plug_dom"/>
</dbReference>
<dbReference type="Gene3D" id="2.60.40.1120">
    <property type="entry name" value="Carboxypeptidase-like, regulatory domain"/>
    <property type="match status" value="1"/>
</dbReference>
<keyword evidence="7 8" id="KW-0998">Cell outer membrane</keyword>
<organism evidence="12 13">
    <name type="scientific">Sphingobacterium zeae</name>
    <dbReference type="NCBI Taxonomy" id="1776859"/>
    <lineage>
        <taxon>Bacteria</taxon>
        <taxon>Pseudomonadati</taxon>
        <taxon>Bacteroidota</taxon>
        <taxon>Sphingobacteriia</taxon>
        <taxon>Sphingobacteriales</taxon>
        <taxon>Sphingobacteriaceae</taxon>
        <taxon>Sphingobacterium</taxon>
    </lineage>
</organism>
<dbReference type="InterPro" id="IPR008969">
    <property type="entry name" value="CarboxyPept-like_regulatory"/>
</dbReference>
<protein>
    <submittedName>
        <fullName evidence="12">TonB-linked SusC/RagA family outer membrane protein</fullName>
    </submittedName>
</protein>
<evidence type="ECO:0000256" key="3">
    <source>
        <dbReference type="ARBA" id="ARBA00022452"/>
    </source>
</evidence>
<evidence type="ECO:0000259" key="10">
    <source>
        <dbReference type="Pfam" id="PF00593"/>
    </source>
</evidence>
<comment type="caution">
    <text evidence="12">The sequence shown here is derived from an EMBL/GenBank/DDBJ whole genome shotgun (WGS) entry which is preliminary data.</text>
</comment>
<evidence type="ECO:0000256" key="2">
    <source>
        <dbReference type="ARBA" id="ARBA00022448"/>
    </source>
</evidence>
<dbReference type="NCBIfam" id="TIGR04057">
    <property type="entry name" value="SusC_RagA_signa"/>
    <property type="match status" value="1"/>
</dbReference>
<name>A0ABU0TZD7_9SPHI</name>
<dbReference type="EMBL" id="JAUTBA010000001">
    <property type="protein sequence ID" value="MDQ1148073.1"/>
    <property type="molecule type" value="Genomic_DNA"/>
</dbReference>
<accession>A0ABU0TZD7</accession>
<evidence type="ECO:0000256" key="6">
    <source>
        <dbReference type="ARBA" id="ARBA00023136"/>
    </source>
</evidence>
<sequence>MNNVDLKTVVRLTGKSRLFFSLIVLAGTINHAQSAPKAILESSFLKETKTNQQQLTGKVLDSNGKPIAGVTITVKGTAKSTQSDASGNFTLDAKAGQVLVATSIGYKTKEAFVENSSVSIQLEADQSQLDEVVVVGYGTQRLKEVTSSVAHVSADQFRQSGARNPLDLIQGKVAGLQVSRSGSNPNSGVATQLRGAISVTGSASPLFVIDGIPGGNPDLLQQDDIESVDVLKDGSGAAIYGTSANAGVILITTKRGKPGKSVFNYSNYFRKEFVYNRPDFLTPQEFRDKIASGELNQPDFGHSTDFFDDLINKDNFSQNHNLSLSGGNESTTYRGSVNFRNLEGIAKENSRKEYTVRASINQKGLNDRLNVLMNIATNTNNANLLGGGGWESEATKNPTLSNFNDDGSYRYDRTSTNEFARLFTETSYRKQQTSSLDGKADLTIIEGLKASVFGSVQRNSYIDGAYRALNSEASMEDEDYPGGGYASKSNLLNERYAFEPTLQYNTTVAEKHSITALAGYSYRYEKEEGQSADNRGFINDRFHEDNLSEGQALRDGRANMDSYKNDNTLIAFFGRVNYTYSDKYMAQFILRREGSSKFGANNKWGSFPAVSVGWNISNEDFMQDVDFINNLKLRAGYGETGNTGFSNNASRLTLGGGGKYLYPDGAYRETYGPDRNPNPNLRWETKKETNIGVDFTLFSNKLSGSIDVFQRKTVDLLDTYTTPQPPYIRENVYSNVGTLSSKGIELALSYRAIERENFKWNMDFTASTLKNVMESYSNDIFTVKYKEFGDIGGAGALGNAFTTYEGHRIGEFFGKRFAGFDADGKWLFYNRNGEAVRNDQINNSRDDLNASDLSVIGNAVPKYYLSWTNNFSYKNFDLRVFMRGKFDYDILNTTALSYGNKVWSGNLLRDAFTKYKDIDDTYMYSDYYLESGSHLKIDEVTLGYRFKLKNDSWVNNLRAYMTVQNLATITGYSGNDPDFVLDTGLGNEVNGQRLGIDSRGPYPNTRSLLFGVNFSF</sequence>
<evidence type="ECO:0000256" key="8">
    <source>
        <dbReference type="PROSITE-ProRule" id="PRU01360"/>
    </source>
</evidence>
<dbReference type="InterPro" id="IPR000531">
    <property type="entry name" value="Beta-barrel_TonB"/>
</dbReference>
<proteinExistence type="inferred from homology"/>